<dbReference type="OrthoDB" id="2379922at2"/>
<dbReference type="Gene3D" id="3.30.160.660">
    <property type="match status" value="1"/>
</dbReference>
<evidence type="ECO:0000259" key="1">
    <source>
        <dbReference type="PROSITE" id="PS51664"/>
    </source>
</evidence>
<comment type="caution">
    <text evidence="2">The sequence shown here is derived from an EMBL/GenBank/DDBJ whole genome shotgun (WGS) entry which is preliminary data.</text>
</comment>
<evidence type="ECO:0000313" key="3">
    <source>
        <dbReference type="Proteomes" id="UP000295511"/>
    </source>
</evidence>
<sequence>MSEHVGSLPGSVQATMSDQLRAQKTAHSTLVDGTRISAAIVGNTVVIGPARRESGPCSECTDRWSTDALNGRSGRFQTGDQPWPAHLSGLVQALLERLHGNPSEFLERAACLNVVDGSLTWHRIHVHPFCTQCAIQREDGPDVPAVPHGDELLDKSSWRVRRFDRKVLRSALIDRRMGPVLHISRDELSPLSLTMSETLHPGAGRIEGGFGRSSTFSSSEVPALLEGLERTMSANPLGRRTNVLGSFDLLKADAVDPASLGLHHEDAVRHPQFRLANYRPDLETSWVWAWSTLQQRQVLLPAHVAYWNVQDEHPRFLYESSNGCALGGSLNEAVLYGLFEVIERDAFLLAWHSGAELQEIRWNHLPLASNMAERLSDRGMRLRVLDMTTEFGIPAMMAVVTASGDAVERDRARALNVAAGAHPDPDRAISAAVEEAATNALMYPRWRRISPSKYAPDQFKPMLEDYTKIRTLDDHTGVFGLNGSRPLWDFLGESRSAKKEPNAIASTDPAMRDSESTAEALTLLLGRFHDVGLDVIVVDQTADVYRESAGVHCVKVIVPGTVPMTFGHLNDRSHSIERIHRAGALLQRSSSVRGSVGSPVPHPFP</sequence>
<dbReference type="InterPro" id="IPR027624">
    <property type="entry name" value="TOMM_cyclo_SagD"/>
</dbReference>
<accession>A0A4V2ZS48</accession>
<gene>
    <name evidence="2" type="ORF">E1809_19795</name>
</gene>
<evidence type="ECO:0000313" key="2">
    <source>
        <dbReference type="EMBL" id="TDF91764.1"/>
    </source>
</evidence>
<organism evidence="2 3">
    <name type="scientific">Arthrobacter terricola</name>
    <dbReference type="NCBI Taxonomy" id="2547396"/>
    <lineage>
        <taxon>Bacteria</taxon>
        <taxon>Bacillati</taxon>
        <taxon>Actinomycetota</taxon>
        <taxon>Actinomycetes</taxon>
        <taxon>Micrococcales</taxon>
        <taxon>Micrococcaceae</taxon>
        <taxon>Arthrobacter</taxon>
    </lineage>
</organism>
<proteinExistence type="predicted"/>
<name>A0A4V2ZS48_9MICC</name>
<dbReference type="PROSITE" id="PS51664">
    <property type="entry name" value="YCAO"/>
    <property type="match status" value="1"/>
</dbReference>
<dbReference type="Gene3D" id="3.30.1330.230">
    <property type="match status" value="1"/>
</dbReference>
<dbReference type="Pfam" id="PF02624">
    <property type="entry name" value="YcaO"/>
    <property type="match status" value="1"/>
</dbReference>
<dbReference type="NCBIfam" id="TIGR03604">
    <property type="entry name" value="TOMM_cyclo_SagD"/>
    <property type="match status" value="1"/>
</dbReference>
<dbReference type="AlphaFoldDB" id="A0A4V2ZS48"/>
<dbReference type="PANTHER" id="PTHR37809">
    <property type="entry name" value="RIBOSOMAL PROTEIN S12 METHYLTHIOTRANSFERASE ACCESSORY FACTOR YCAO"/>
    <property type="match status" value="1"/>
</dbReference>
<dbReference type="PANTHER" id="PTHR37809:SF1">
    <property type="entry name" value="RIBOSOMAL PROTEIN S12 METHYLTHIOTRANSFERASE ACCESSORY FACTOR YCAO"/>
    <property type="match status" value="1"/>
</dbReference>
<dbReference type="Proteomes" id="UP000295511">
    <property type="component" value="Unassembled WGS sequence"/>
</dbReference>
<dbReference type="RefSeq" id="WP_133205961.1">
    <property type="nucleotide sequence ID" value="NZ_SMRU01000027.1"/>
</dbReference>
<dbReference type="EMBL" id="SMRU01000027">
    <property type="protein sequence ID" value="TDF91764.1"/>
    <property type="molecule type" value="Genomic_DNA"/>
</dbReference>
<feature type="domain" description="YcaO" evidence="1">
    <location>
        <begin position="211"/>
        <end position="605"/>
    </location>
</feature>
<keyword evidence="3" id="KW-1185">Reference proteome</keyword>
<reference evidence="2 3" key="1">
    <citation type="submission" date="2019-03" db="EMBL/GenBank/DDBJ databases">
        <title>Whole genome sequence of Arthrobacter sp JH1-1.</title>
        <authorList>
            <person name="Trinh H.N."/>
        </authorList>
    </citation>
    <scope>NUCLEOTIDE SEQUENCE [LARGE SCALE GENOMIC DNA]</scope>
    <source>
        <strain evidence="2 3">JH1-1</strain>
    </source>
</reference>
<protein>
    <submittedName>
        <fullName evidence="2">Bacteriocin biosynthesis cyclodehydratase</fullName>
    </submittedName>
</protein>
<dbReference type="InterPro" id="IPR003776">
    <property type="entry name" value="YcaO-like_dom"/>
</dbReference>
<dbReference type="Gene3D" id="3.30.40.250">
    <property type="match status" value="1"/>
</dbReference>